<comment type="caution">
    <text evidence="2">The sequence shown here is derived from an EMBL/GenBank/DDBJ whole genome shotgun (WGS) entry which is preliminary data.</text>
</comment>
<gene>
    <name evidence="2" type="ORF">Adt_30348</name>
</gene>
<keyword evidence="3" id="KW-1185">Reference proteome</keyword>
<dbReference type="EMBL" id="JBFOLK010000009">
    <property type="protein sequence ID" value="KAL2485592.1"/>
    <property type="molecule type" value="Genomic_DNA"/>
</dbReference>
<accession>A0ABD1RB07</accession>
<name>A0ABD1RB07_9LAMI</name>
<evidence type="ECO:0000313" key="3">
    <source>
        <dbReference type="Proteomes" id="UP001604336"/>
    </source>
</evidence>
<dbReference type="AlphaFoldDB" id="A0ABD1RB07"/>
<proteinExistence type="predicted"/>
<reference evidence="3" key="1">
    <citation type="submission" date="2024-07" db="EMBL/GenBank/DDBJ databases">
        <title>Two chromosome-level genome assemblies of Korean endemic species Abeliophyllum distichum and Forsythia ovata (Oleaceae).</title>
        <authorList>
            <person name="Jang H."/>
        </authorList>
    </citation>
    <scope>NUCLEOTIDE SEQUENCE [LARGE SCALE GENOMIC DNA]</scope>
</reference>
<sequence length="105" mass="11240">MERRSETKVNSSGDESSYSYFSEECRTEALGNAWEKDSNDNVEGVQVGIPIGEASSGIRLKMNIDASGRVGAGLTTTGPVIHDEFGAMVALYAKRSNGQYSVDDA</sequence>
<feature type="region of interest" description="Disordered" evidence="1">
    <location>
        <begin position="1"/>
        <end position="20"/>
    </location>
</feature>
<evidence type="ECO:0000313" key="2">
    <source>
        <dbReference type="EMBL" id="KAL2485592.1"/>
    </source>
</evidence>
<organism evidence="2 3">
    <name type="scientific">Abeliophyllum distichum</name>
    <dbReference type="NCBI Taxonomy" id="126358"/>
    <lineage>
        <taxon>Eukaryota</taxon>
        <taxon>Viridiplantae</taxon>
        <taxon>Streptophyta</taxon>
        <taxon>Embryophyta</taxon>
        <taxon>Tracheophyta</taxon>
        <taxon>Spermatophyta</taxon>
        <taxon>Magnoliopsida</taxon>
        <taxon>eudicotyledons</taxon>
        <taxon>Gunneridae</taxon>
        <taxon>Pentapetalae</taxon>
        <taxon>asterids</taxon>
        <taxon>lamiids</taxon>
        <taxon>Lamiales</taxon>
        <taxon>Oleaceae</taxon>
        <taxon>Forsythieae</taxon>
        <taxon>Abeliophyllum</taxon>
    </lineage>
</organism>
<protein>
    <submittedName>
        <fullName evidence="2">Uncharacterized protein</fullName>
    </submittedName>
</protein>
<dbReference type="Proteomes" id="UP001604336">
    <property type="component" value="Unassembled WGS sequence"/>
</dbReference>
<feature type="compositionally biased region" description="Low complexity" evidence="1">
    <location>
        <begin position="11"/>
        <end position="20"/>
    </location>
</feature>
<evidence type="ECO:0000256" key="1">
    <source>
        <dbReference type="SAM" id="MobiDB-lite"/>
    </source>
</evidence>